<dbReference type="InterPro" id="IPR037217">
    <property type="entry name" value="Trp/Indoleamine_2_3_dOase-like"/>
</dbReference>
<accession>A0A423W0H9</accession>
<dbReference type="Pfam" id="PF01231">
    <property type="entry name" value="IDO"/>
    <property type="match status" value="1"/>
</dbReference>
<evidence type="ECO:0008006" key="6">
    <source>
        <dbReference type="Google" id="ProtNLM"/>
    </source>
</evidence>
<keyword evidence="2" id="KW-0479">Metal-binding</keyword>
<dbReference type="AlphaFoldDB" id="A0A423W0H9"/>
<comment type="caution">
    <text evidence="4">The sequence shown here is derived from an EMBL/GenBank/DDBJ whole genome shotgun (WGS) entry which is preliminary data.</text>
</comment>
<dbReference type="OrthoDB" id="10262710at2759"/>
<dbReference type="Gene3D" id="1.20.58.480">
    <property type="match status" value="1"/>
</dbReference>
<dbReference type="PANTHER" id="PTHR28657:SF3">
    <property type="entry name" value="INDOLEAMINE 2,3-DIOXYGENASE"/>
    <property type="match status" value="1"/>
</dbReference>
<proteinExistence type="inferred from homology"/>
<name>A0A423W0H9_9PEZI</name>
<evidence type="ECO:0000313" key="5">
    <source>
        <dbReference type="Proteomes" id="UP000283895"/>
    </source>
</evidence>
<dbReference type="PANTHER" id="PTHR28657">
    <property type="entry name" value="INDOLEAMINE 2,3-DIOXYGENASE"/>
    <property type="match status" value="1"/>
</dbReference>
<dbReference type="EMBL" id="LKEA01000031">
    <property type="protein sequence ID" value="ROV96826.1"/>
    <property type="molecule type" value="Genomic_DNA"/>
</dbReference>
<dbReference type="Proteomes" id="UP000283895">
    <property type="component" value="Unassembled WGS sequence"/>
</dbReference>
<organism evidence="4 5">
    <name type="scientific">Cytospora schulzeri</name>
    <dbReference type="NCBI Taxonomy" id="448051"/>
    <lineage>
        <taxon>Eukaryota</taxon>
        <taxon>Fungi</taxon>
        <taxon>Dikarya</taxon>
        <taxon>Ascomycota</taxon>
        <taxon>Pezizomycotina</taxon>
        <taxon>Sordariomycetes</taxon>
        <taxon>Sordariomycetidae</taxon>
        <taxon>Diaporthales</taxon>
        <taxon>Cytosporaceae</taxon>
        <taxon>Cytospora</taxon>
    </lineage>
</organism>
<sequence>MGSVGIEDDYASVSDLKVLEDCRPDDNSLPAFMVSKPRGFLPRADPVWELPAEFEPLESILQRMPVKTASGEPGLLAHCRLGPTVDAEFPDLTWAVDKHKDNLPLMNALYRDYSFLLSAYLLEPCHERFMRGEPYGLGRQSLPAVVARPMARVAELTGFMPFMEYAGSYALYNYKLVDPAKGMDYDNIRLIRAFEHGLDHTSSEAGFVLVHIDMVKNSGPLVAGTVEALDAAHENREALNAAMRKQLGALRKINATMETMWMKSKPRDYTTFRTFIFGITSQSMFPDGVVYEGINDGKPMSFRGESGANDSMIPLMDNFLQIPMPDTPLTEILKDFRKYRPSNHRAFLQHVRDKAAGVDLRGFALRLRAVSGGKEDEEDEAVWESRRLWLQLLDQVREFRWRHWCFGKEYILKMTSHPTATGGSPIVTWLPNQLSAVLRDMVDIAGKVGEEKLGKEVQGIMDLVRRQEETLRKEVEKYCEERGVGRS</sequence>
<evidence type="ECO:0000256" key="1">
    <source>
        <dbReference type="ARBA" id="ARBA00007119"/>
    </source>
</evidence>
<keyword evidence="3" id="KW-0408">Iron</keyword>
<reference evidence="4 5" key="1">
    <citation type="submission" date="2015-09" db="EMBL/GenBank/DDBJ databases">
        <title>Host preference determinants of Valsa canker pathogens revealed by comparative genomics.</title>
        <authorList>
            <person name="Yin Z."/>
            <person name="Huang L."/>
        </authorList>
    </citation>
    <scope>NUCLEOTIDE SEQUENCE [LARGE SCALE GENOMIC DNA]</scope>
    <source>
        <strain evidence="4 5">03-1</strain>
    </source>
</reference>
<dbReference type="STRING" id="356882.A0A423W0H9"/>
<dbReference type="GO" id="GO:0016702">
    <property type="term" value="F:oxidoreductase activity, acting on single donors with incorporation of molecular oxygen, incorporation of two atoms of oxygen"/>
    <property type="evidence" value="ECO:0007669"/>
    <property type="project" value="UniProtKB-ARBA"/>
</dbReference>
<dbReference type="GO" id="GO:0046872">
    <property type="term" value="F:metal ion binding"/>
    <property type="evidence" value="ECO:0007669"/>
    <property type="project" value="UniProtKB-KW"/>
</dbReference>
<comment type="similarity">
    <text evidence="1">Belongs to the indoleamine 2,3-dioxygenase family.</text>
</comment>
<gene>
    <name evidence="4" type="ORF">VMCG_07922</name>
</gene>
<evidence type="ECO:0000256" key="3">
    <source>
        <dbReference type="ARBA" id="ARBA00023004"/>
    </source>
</evidence>
<dbReference type="InterPro" id="IPR000898">
    <property type="entry name" value="Indolamine_dOase"/>
</dbReference>
<dbReference type="FunFam" id="1.20.58.480:FF:000005">
    <property type="entry name" value="Indoleamine 2,3-dioxygenase family protein"/>
    <property type="match status" value="1"/>
</dbReference>
<evidence type="ECO:0000256" key="2">
    <source>
        <dbReference type="ARBA" id="ARBA00022723"/>
    </source>
</evidence>
<protein>
    <recommendedName>
        <fullName evidence="6">Indoleamine 2,3-dioxygenase gamma type</fullName>
    </recommendedName>
</protein>
<evidence type="ECO:0000313" key="4">
    <source>
        <dbReference type="EMBL" id="ROV96826.1"/>
    </source>
</evidence>
<dbReference type="GO" id="GO:0020037">
    <property type="term" value="F:heme binding"/>
    <property type="evidence" value="ECO:0007669"/>
    <property type="project" value="InterPro"/>
</dbReference>
<dbReference type="SUPFAM" id="SSF140959">
    <property type="entry name" value="Indolic compounds 2,3-dioxygenase-like"/>
    <property type="match status" value="1"/>
</dbReference>
<keyword evidence="5" id="KW-1185">Reference proteome</keyword>
<dbReference type="GO" id="GO:0019441">
    <property type="term" value="P:L-tryptophan catabolic process to kynurenine"/>
    <property type="evidence" value="ECO:0007669"/>
    <property type="project" value="InterPro"/>
</dbReference>